<gene>
    <name evidence="3" type="ORF">M5X16_20210</name>
    <name evidence="4" type="ORF">PC41400_28455</name>
</gene>
<dbReference type="Proteomes" id="UP001527202">
    <property type="component" value="Unassembled WGS sequence"/>
</dbReference>
<dbReference type="Pfam" id="PF13280">
    <property type="entry name" value="WYL"/>
    <property type="match status" value="1"/>
</dbReference>
<dbReference type="SUPFAM" id="SSF46785">
    <property type="entry name" value="Winged helix' DNA-binding domain"/>
    <property type="match status" value="1"/>
</dbReference>
<dbReference type="InterPro" id="IPR051534">
    <property type="entry name" value="CBASS_pafABC_assoc_protein"/>
</dbReference>
<reference evidence="3 6" key="2">
    <citation type="submission" date="2022-05" db="EMBL/GenBank/DDBJ databases">
        <title>Genome Sequencing of Bee-Associated Microbes.</title>
        <authorList>
            <person name="Dunlap C."/>
        </authorList>
    </citation>
    <scope>NUCLEOTIDE SEQUENCE [LARGE SCALE GENOMIC DNA]</scope>
    <source>
        <strain evidence="3 6">NRRL B-23120</strain>
    </source>
</reference>
<dbReference type="PANTHER" id="PTHR34580">
    <property type="match status" value="1"/>
</dbReference>
<dbReference type="Pfam" id="PF08279">
    <property type="entry name" value="HTH_11"/>
    <property type="match status" value="1"/>
</dbReference>
<sequence length="321" mass="36708">MSKADNMLAVLWHLKSGRKMTARELAETLEINIRTVYRYIDALCASGVPILADSGHNGGYSLLPNFREAPLFFNAAEQKALVHAAIFAEEAGYPFGDALNSAVGKLKQYTNPEQLRFIERHEAGFDVIHPPTDSSLEGYLQMLEIAVADGYTVRMEYSKGYAAPVQSRDVDPYGLVHWRSKWYLVAFCRLRGELRSFRVDRIRVLSQTEDRFDRPQGFWARHFFMNNLLPDTSQEDQLVSVRISGSPESIAELCDHWLFGRAIVERTTDQVHMKMEEKAIRSYVPYFLMIHGRSIRILEPPLLKEQLIAATSGLLEFYKQL</sequence>
<dbReference type="PROSITE" id="PS52050">
    <property type="entry name" value="WYL"/>
    <property type="match status" value="1"/>
</dbReference>
<accession>A0A410X465</accession>
<organism evidence="4 5">
    <name type="scientific">Paenibacillus chitinolyticus</name>
    <dbReference type="NCBI Taxonomy" id="79263"/>
    <lineage>
        <taxon>Bacteria</taxon>
        <taxon>Bacillati</taxon>
        <taxon>Bacillota</taxon>
        <taxon>Bacilli</taxon>
        <taxon>Bacillales</taxon>
        <taxon>Paenibacillaceae</taxon>
        <taxon>Paenibacillus</taxon>
    </lineage>
</organism>
<dbReference type="PANTHER" id="PTHR34580:SF3">
    <property type="entry name" value="PROTEIN PAFB"/>
    <property type="match status" value="1"/>
</dbReference>
<evidence type="ECO:0000259" key="1">
    <source>
        <dbReference type="Pfam" id="PF08279"/>
    </source>
</evidence>
<dbReference type="Gene3D" id="1.10.10.10">
    <property type="entry name" value="Winged helix-like DNA-binding domain superfamily/Winged helix DNA-binding domain"/>
    <property type="match status" value="1"/>
</dbReference>
<evidence type="ECO:0000259" key="2">
    <source>
        <dbReference type="Pfam" id="PF13280"/>
    </source>
</evidence>
<dbReference type="InterPro" id="IPR036388">
    <property type="entry name" value="WH-like_DNA-bd_sf"/>
</dbReference>
<evidence type="ECO:0000313" key="5">
    <source>
        <dbReference type="Proteomes" id="UP000288943"/>
    </source>
</evidence>
<dbReference type="Proteomes" id="UP000288943">
    <property type="component" value="Chromosome"/>
</dbReference>
<dbReference type="AlphaFoldDB" id="A0A410X465"/>
<dbReference type="EMBL" id="CP026520">
    <property type="protein sequence ID" value="QAV21390.1"/>
    <property type="molecule type" value="Genomic_DNA"/>
</dbReference>
<evidence type="ECO:0000313" key="6">
    <source>
        <dbReference type="Proteomes" id="UP001527202"/>
    </source>
</evidence>
<keyword evidence="6" id="KW-1185">Reference proteome</keyword>
<dbReference type="KEGG" id="pchi:PC41400_28455"/>
<name>A0A410X465_9BACL</name>
<evidence type="ECO:0000313" key="3">
    <source>
        <dbReference type="EMBL" id="MCY9598083.1"/>
    </source>
</evidence>
<feature type="domain" description="WYL" evidence="2">
    <location>
        <begin position="139"/>
        <end position="204"/>
    </location>
</feature>
<evidence type="ECO:0000313" key="4">
    <source>
        <dbReference type="EMBL" id="QAV21390.1"/>
    </source>
</evidence>
<dbReference type="InterPro" id="IPR036390">
    <property type="entry name" value="WH_DNA-bd_sf"/>
</dbReference>
<protein>
    <submittedName>
        <fullName evidence="4">WYL domain-containing protein</fullName>
    </submittedName>
</protein>
<dbReference type="InterPro" id="IPR013196">
    <property type="entry name" value="HTH_11"/>
</dbReference>
<feature type="domain" description="Helix-turn-helix type 11" evidence="1">
    <location>
        <begin position="9"/>
        <end position="60"/>
    </location>
</feature>
<dbReference type="EMBL" id="JAMDMJ010000027">
    <property type="protein sequence ID" value="MCY9598083.1"/>
    <property type="molecule type" value="Genomic_DNA"/>
</dbReference>
<dbReference type="RefSeq" id="WP_042234301.1">
    <property type="nucleotide sequence ID" value="NZ_CP026520.1"/>
</dbReference>
<proteinExistence type="predicted"/>
<dbReference type="InterPro" id="IPR026881">
    <property type="entry name" value="WYL_dom"/>
</dbReference>
<dbReference type="GeneID" id="95378726"/>
<reference evidence="4 5" key="1">
    <citation type="submission" date="2018-01" db="EMBL/GenBank/DDBJ databases">
        <title>The whole genome sequencing and assembly of Paenibacillus chitinolyticus KCCM 41400 strain.</title>
        <authorList>
            <person name="Kim J.-Y."/>
            <person name="Park M.-K."/>
            <person name="Lee Y.-J."/>
            <person name="Yi H."/>
            <person name="Bahn Y.-S."/>
            <person name="Kim J.F."/>
            <person name="Lee D.-W."/>
        </authorList>
    </citation>
    <scope>NUCLEOTIDE SEQUENCE [LARGE SCALE GENOMIC DNA]</scope>
    <source>
        <strain evidence="4 5">KCCM 41400</strain>
    </source>
</reference>
<dbReference type="OrthoDB" id="9767131at2"/>